<organism evidence="1 2">
    <name type="scientific">Actinomadura physcomitrii</name>
    <dbReference type="NCBI Taxonomy" id="2650748"/>
    <lineage>
        <taxon>Bacteria</taxon>
        <taxon>Bacillati</taxon>
        <taxon>Actinomycetota</taxon>
        <taxon>Actinomycetes</taxon>
        <taxon>Streptosporangiales</taxon>
        <taxon>Thermomonosporaceae</taxon>
        <taxon>Actinomadura</taxon>
    </lineage>
</organism>
<protein>
    <recommendedName>
        <fullName evidence="3">EVE domain-containing protein</fullName>
    </recommendedName>
</protein>
<dbReference type="EMBL" id="WBMS02000011">
    <property type="protein sequence ID" value="MWA01953.1"/>
    <property type="molecule type" value="Genomic_DNA"/>
</dbReference>
<reference evidence="1" key="1">
    <citation type="submission" date="2019-12" db="EMBL/GenBank/DDBJ databases">
        <title>Actinomadura physcomitrii sp. nov., a novel actinomycete isolated from moss [Physcomitrium sphaericum (Ludw) Fuernr].</title>
        <authorList>
            <person name="Zhuang X."/>
        </authorList>
    </citation>
    <scope>NUCLEOTIDE SEQUENCE [LARGE SCALE GENOMIC DNA]</scope>
    <source>
        <strain evidence="1">LD22</strain>
    </source>
</reference>
<dbReference type="SUPFAM" id="SSF88697">
    <property type="entry name" value="PUA domain-like"/>
    <property type="match status" value="1"/>
</dbReference>
<comment type="caution">
    <text evidence="1">The sequence shown here is derived from an EMBL/GenBank/DDBJ whole genome shotgun (WGS) entry which is preliminary data.</text>
</comment>
<dbReference type="RefSeq" id="WP_151594431.1">
    <property type="nucleotide sequence ID" value="NZ_WBMS02000011.1"/>
</dbReference>
<keyword evidence="2" id="KW-1185">Reference proteome</keyword>
<dbReference type="InterPro" id="IPR015947">
    <property type="entry name" value="PUA-like_sf"/>
</dbReference>
<dbReference type="Proteomes" id="UP000462055">
    <property type="component" value="Unassembled WGS sequence"/>
</dbReference>
<sequence length="167" mass="18438">MSESYLLILGDRDAIAWVLEEQRMAFPATARAEVDRLAEGDELLIYATRGAFGNPTRDRGRVIGRAVATSGVAVLDEPVVFGERAFPRGCDLRVESLAPWGGGPELRPLVDRLEAFPDARSWSVRLRRPLLRLPAPDAELLKAALDPFAGPRARNVNGYRERATTRT</sequence>
<dbReference type="Gene3D" id="3.10.590.10">
    <property type="entry name" value="ph1033 like domains"/>
    <property type="match status" value="1"/>
</dbReference>
<proteinExistence type="predicted"/>
<name>A0A6I4M8C3_9ACTN</name>
<evidence type="ECO:0008006" key="3">
    <source>
        <dbReference type="Google" id="ProtNLM"/>
    </source>
</evidence>
<gene>
    <name evidence="1" type="ORF">F8568_016545</name>
</gene>
<accession>A0A6I4M8C3</accession>
<dbReference type="AlphaFoldDB" id="A0A6I4M8C3"/>
<evidence type="ECO:0000313" key="1">
    <source>
        <dbReference type="EMBL" id="MWA01953.1"/>
    </source>
</evidence>
<evidence type="ECO:0000313" key="2">
    <source>
        <dbReference type="Proteomes" id="UP000462055"/>
    </source>
</evidence>